<feature type="region of interest" description="Disordered" evidence="1">
    <location>
        <begin position="1"/>
        <end position="25"/>
    </location>
</feature>
<dbReference type="AlphaFoldDB" id="A0A8T0SUY1"/>
<dbReference type="EMBL" id="CM029045">
    <property type="protein sequence ID" value="KAG2600954.1"/>
    <property type="molecule type" value="Genomic_DNA"/>
</dbReference>
<evidence type="ECO:0000313" key="3">
    <source>
        <dbReference type="EMBL" id="KAG2600954.1"/>
    </source>
</evidence>
<evidence type="ECO:0000313" key="4">
    <source>
        <dbReference type="Proteomes" id="UP000823388"/>
    </source>
</evidence>
<gene>
    <name evidence="3" type="ORF">PVAP13_5KG559600</name>
</gene>
<keyword evidence="4" id="KW-1185">Reference proteome</keyword>
<keyword evidence="2" id="KW-0472">Membrane</keyword>
<evidence type="ECO:0000256" key="1">
    <source>
        <dbReference type="SAM" id="MobiDB-lite"/>
    </source>
</evidence>
<feature type="transmembrane region" description="Helical" evidence="2">
    <location>
        <begin position="72"/>
        <end position="96"/>
    </location>
</feature>
<sequence>MAAVVKTGGTAKPKQPRQAAVVDLESGTQAQGDRVDLIEDIGTVKVIASLCVLLLHCVLVAAGITIFMKISIWPAVGLTSFIASMIILIMIVVMSIRDRYIEKLMAENGRASN</sequence>
<keyword evidence="2" id="KW-0812">Transmembrane</keyword>
<evidence type="ECO:0000256" key="2">
    <source>
        <dbReference type="SAM" id="Phobius"/>
    </source>
</evidence>
<feature type="transmembrane region" description="Helical" evidence="2">
    <location>
        <begin position="46"/>
        <end position="66"/>
    </location>
</feature>
<comment type="caution">
    <text evidence="3">The sequence shown here is derived from an EMBL/GenBank/DDBJ whole genome shotgun (WGS) entry which is preliminary data.</text>
</comment>
<reference evidence="3" key="1">
    <citation type="submission" date="2020-05" db="EMBL/GenBank/DDBJ databases">
        <title>WGS assembly of Panicum virgatum.</title>
        <authorList>
            <person name="Lovell J.T."/>
            <person name="Jenkins J."/>
            <person name="Shu S."/>
            <person name="Juenger T.E."/>
            <person name="Schmutz J."/>
        </authorList>
    </citation>
    <scope>NUCLEOTIDE SEQUENCE</scope>
    <source>
        <strain evidence="3">AP13</strain>
    </source>
</reference>
<protein>
    <submittedName>
        <fullName evidence="3">Uncharacterized protein</fullName>
    </submittedName>
</protein>
<dbReference type="Proteomes" id="UP000823388">
    <property type="component" value="Chromosome 5K"/>
</dbReference>
<keyword evidence="2" id="KW-1133">Transmembrane helix</keyword>
<organism evidence="3 4">
    <name type="scientific">Panicum virgatum</name>
    <name type="common">Blackwell switchgrass</name>
    <dbReference type="NCBI Taxonomy" id="38727"/>
    <lineage>
        <taxon>Eukaryota</taxon>
        <taxon>Viridiplantae</taxon>
        <taxon>Streptophyta</taxon>
        <taxon>Embryophyta</taxon>
        <taxon>Tracheophyta</taxon>
        <taxon>Spermatophyta</taxon>
        <taxon>Magnoliopsida</taxon>
        <taxon>Liliopsida</taxon>
        <taxon>Poales</taxon>
        <taxon>Poaceae</taxon>
        <taxon>PACMAD clade</taxon>
        <taxon>Panicoideae</taxon>
        <taxon>Panicodae</taxon>
        <taxon>Paniceae</taxon>
        <taxon>Panicinae</taxon>
        <taxon>Panicum</taxon>
        <taxon>Panicum sect. Hiantes</taxon>
    </lineage>
</organism>
<name>A0A8T0SUY1_PANVG</name>
<accession>A0A8T0SUY1</accession>
<proteinExistence type="predicted"/>